<dbReference type="InterPro" id="IPR006311">
    <property type="entry name" value="TAT_signal"/>
</dbReference>
<evidence type="ECO:0000256" key="1">
    <source>
        <dbReference type="ARBA" id="ARBA00004196"/>
    </source>
</evidence>
<dbReference type="Gene3D" id="1.50.10.100">
    <property type="entry name" value="Chondroitin AC/alginate lyase"/>
    <property type="match status" value="1"/>
</dbReference>
<dbReference type="PROSITE" id="PS51318">
    <property type="entry name" value="TAT"/>
    <property type="match status" value="1"/>
</dbReference>
<accession>A0A2W5MKX2</accession>
<proteinExistence type="predicted"/>
<dbReference type="EMBL" id="QFPO01000008">
    <property type="protein sequence ID" value="PZQ14090.1"/>
    <property type="molecule type" value="Genomic_DNA"/>
</dbReference>
<dbReference type="InterPro" id="IPR008929">
    <property type="entry name" value="Chondroitin_lyas"/>
</dbReference>
<feature type="domain" description="Heparinase II/III-like C-terminal" evidence="3">
    <location>
        <begin position="367"/>
        <end position="520"/>
    </location>
</feature>
<keyword evidence="2" id="KW-0732">Signal</keyword>
<dbReference type="Proteomes" id="UP000249046">
    <property type="component" value="Unassembled WGS sequence"/>
</dbReference>
<evidence type="ECO:0000256" key="2">
    <source>
        <dbReference type="SAM" id="SignalP"/>
    </source>
</evidence>
<protein>
    <recommendedName>
        <fullName evidence="3">Heparinase II/III-like C-terminal domain-containing protein</fullName>
    </recommendedName>
</protein>
<dbReference type="AlphaFoldDB" id="A0A2W5MKX2"/>
<sequence>MAERRRAGGRRSACAIAAALAVLLALVASPPSAQAAIKLDLDYVDTGSAAYRRFRDWVDAAVAGRPGYGFSPADAVLLYRISGKKHYCEFAVGEIDRQVTAADTAIAAGERPAVAGDSYLEAGPMIGALALGYDVCAAFTDPAQRTRWRAYAERTLANIWNPPAARWGDRATPWSGWGTDNPGNNYYYSFLEATMSWALAADDAAWLARLRERLLPALTAYVAALPGGGSREGTGYGTAQMRLFALYRLWRDSTGEDLAAANGHLDDTIRFWVHATVPDFTQFAPLGDQARVSQPEIYDYQRRLMLEARALTRDAAVRDLATWWLSKIPLQRMTHGFNARYDLLPAGSGGHAPAERDYLATGTGRLFARTGWDRDATWLAFTAGPYSESHAHQDQGGFMLYRGGWLAVTENIWTRSGIQQGTEVHNVLRFERDGAVLPQREGTTSTMTADRAADGALTVKADLSPAYGSGSAVRSWTRELRFAEDGRLQIVDRYAVAAGTRAVFQLDVPQQPVVDGREARAGALRLRVLSPESARLGVHDWRSTDAGEFRSGWRIDVGAEAGESGEFRVEIDPGR</sequence>
<gene>
    <name evidence="4" type="ORF">DI564_11060</name>
</gene>
<comment type="caution">
    <text evidence="4">The sequence shown here is derived from an EMBL/GenBank/DDBJ whole genome shotgun (WGS) entry which is preliminary data.</text>
</comment>
<dbReference type="GO" id="GO:0016829">
    <property type="term" value="F:lyase activity"/>
    <property type="evidence" value="ECO:0007669"/>
    <property type="project" value="InterPro"/>
</dbReference>
<dbReference type="Gene3D" id="2.70.98.70">
    <property type="match status" value="1"/>
</dbReference>
<dbReference type="Pfam" id="PF07940">
    <property type="entry name" value="Hepar_II_III_C"/>
    <property type="match status" value="1"/>
</dbReference>
<feature type="chain" id="PRO_5015849641" description="Heparinase II/III-like C-terminal domain-containing protein" evidence="2">
    <location>
        <begin position="36"/>
        <end position="575"/>
    </location>
</feature>
<dbReference type="GO" id="GO:0030313">
    <property type="term" value="C:cell envelope"/>
    <property type="evidence" value="ECO:0007669"/>
    <property type="project" value="UniProtKB-SubCell"/>
</dbReference>
<evidence type="ECO:0000259" key="3">
    <source>
        <dbReference type="Pfam" id="PF07940"/>
    </source>
</evidence>
<evidence type="ECO:0000313" key="4">
    <source>
        <dbReference type="EMBL" id="PZQ14090.1"/>
    </source>
</evidence>
<reference evidence="4 5" key="1">
    <citation type="submission" date="2017-08" db="EMBL/GenBank/DDBJ databases">
        <title>Infants hospitalized years apart are colonized by the same room-sourced microbial strains.</title>
        <authorList>
            <person name="Brooks B."/>
            <person name="Olm M.R."/>
            <person name="Firek B.A."/>
            <person name="Baker R."/>
            <person name="Thomas B.C."/>
            <person name="Morowitz M.J."/>
            <person name="Banfield J.F."/>
        </authorList>
    </citation>
    <scope>NUCLEOTIDE SEQUENCE [LARGE SCALE GENOMIC DNA]</scope>
    <source>
        <strain evidence="4">S2_005_003_R2_42</strain>
    </source>
</reference>
<dbReference type="SUPFAM" id="SSF48230">
    <property type="entry name" value="Chondroitin AC/alginate lyase"/>
    <property type="match status" value="1"/>
</dbReference>
<dbReference type="InterPro" id="IPR012480">
    <property type="entry name" value="Hepar_II_III_C"/>
</dbReference>
<feature type="signal peptide" evidence="2">
    <location>
        <begin position="1"/>
        <end position="35"/>
    </location>
</feature>
<name>A0A2W5MKX2_9GAMM</name>
<comment type="subcellular location">
    <subcellularLocation>
        <location evidence="1">Cell envelope</location>
    </subcellularLocation>
</comment>
<organism evidence="4 5">
    <name type="scientific">Rhodanobacter denitrificans</name>
    <dbReference type="NCBI Taxonomy" id="666685"/>
    <lineage>
        <taxon>Bacteria</taxon>
        <taxon>Pseudomonadati</taxon>
        <taxon>Pseudomonadota</taxon>
        <taxon>Gammaproteobacteria</taxon>
        <taxon>Lysobacterales</taxon>
        <taxon>Rhodanobacteraceae</taxon>
        <taxon>Rhodanobacter</taxon>
    </lineage>
</organism>
<evidence type="ECO:0000313" key="5">
    <source>
        <dbReference type="Proteomes" id="UP000249046"/>
    </source>
</evidence>